<feature type="transmembrane region" description="Helical" evidence="1">
    <location>
        <begin position="270"/>
        <end position="289"/>
    </location>
</feature>
<sequence>MAFLYLDIVTMQFESFLFSGSLGENIETILKGPSDIEKQNFSVIYKCSLFGIVITLSYLTYLSLIDVFIDIFYCHEMKRKPLFDDYTNFNLNKHEKNTQNSSSISDQTAIYNEINCMENNRNIIDMEIVTLNGIVSPLRIRWLRYMISDSSGLKCVKFMRLPGEDEEYGDEDWANEYGEAGNMNEMILGGLESDLELAMRNGRGFQGQRVVVVPRVLPKRKENEKIKYKCMNSFFILSLYIFTLLIYQFLDTALKLSLMYLIMQIPYWPWNLLITITIQTIILGMCFTFQNSPMTNYIIGFLVNIFGIIPLLLASQYRIKHNVKISLSLLSLRSMEFLFFILLIIVLPYNTNLQELYLLSTDLSEMNDNRVVSIYDTLLKKLFIVLVVLYFIHQIMLFIVLRIIIILPPQNEESGNTSQRNNLDNNNNNNSISEPISSSTYLFNYYRQN</sequence>
<evidence type="ECO:0000256" key="1">
    <source>
        <dbReference type="SAM" id="Phobius"/>
    </source>
</evidence>
<evidence type="ECO:0000313" key="2">
    <source>
        <dbReference type="EMBL" id="KAK6590396.1"/>
    </source>
</evidence>
<name>A0AAV9Y0E3_9CRYT</name>
<proteinExistence type="predicted"/>
<keyword evidence="1" id="KW-0812">Transmembrane</keyword>
<gene>
    <name evidence="2" type="ORF">RS030_162459</name>
</gene>
<dbReference type="EMBL" id="JAWDEY010000007">
    <property type="protein sequence ID" value="KAK6590396.1"/>
    <property type="molecule type" value="Genomic_DNA"/>
</dbReference>
<feature type="transmembrane region" description="Helical" evidence="1">
    <location>
        <begin position="382"/>
        <end position="407"/>
    </location>
</feature>
<protein>
    <submittedName>
        <fullName evidence="2">Uncharacterized protein</fullName>
    </submittedName>
</protein>
<feature type="transmembrane region" description="Helical" evidence="1">
    <location>
        <begin position="230"/>
        <end position="250"/>
    </location>
</feature>
<keyword evidence="3" id="KW-1185">Reference proteome</keyword>
<keyword evidence="1" id="KW-0472">Membrane</keyword>
<dbReference type="Proteomes" id="UP001311799">
    <property type="component" value="Unassembled WGS sequence"/>
</dbReference>
<organism evidence="2 3">
    <name type="scientific">Cryptosporidium xiaoi</name>
    <dbReference type="NCBI Taxonomy" id="659607"/>
    <lineage>
        <taxon>Eukaryota</taxon>
        <taxon>Sar</taxon>
        <taxon>Alveolata</taxon>
        <taxon>Apicomplexa</taxon>
        <taxon>Conoidasida</taxon>
        <taxon>Coccidia</taxon>
        <taxon>Eucoccidiorida</taxon>
        <taxon>Eimeriorina</taxon>
        <taxon>Cryptosporidiidae</taxon>
        <taxon>Cryptosporidium</taxon>
    </lineage>
</organism>
<evidence type="ECO:0000313" key="3">
    <source>
        <dbReference type="Proteomes" id="UP001311799"/>
    </source>
</evidence>
<feature type="transmembrane region" description="Helical" evidence="1">
    <location>
        <begin position="49"/>
        <end position="73"/>
    </location>
</feature>
<comment type="caution">
    <text evidence="2">The sequence shown here is derived from an EMBL/GenBank/DDBJ whole genome shotgun (WGS) entry which is preliminary data.</text>
</comment>
<reference evidence="2 3" key="1">
    <citation type="submission" date="2023-10" db="EMBL/GenBank/DDBJ databases">
        <title>Comparative genomics analysis reveals potential genetic determinants of host preference in Cryptosporidium xiaoi.</title>
        <authorList>
            <person name="Xiao L."/>
            <person name="Li J."/>
        </authorList>
    </citation>
    <scope>NUCLEOTIDE SEQUENCE [LARGE SCALE GENOMIC DNA]</scope>
    <source>
        <strain evidence="2 3">52996</strain>
    </source>
</reference>
<dbReference type="AlphaFoldDB" id="A0AAV9Y0E3"/>
<feature type="transmembrane region" description="Helical" evidence="1">
    <location>
        <begin position="296"/>
        <end position="317"/>
    </location>
</feature>
<keyword evidence="1" id="KW-1133">Transmembrane helix</keyword>
<accession>A0AAV9Y0E3</accession>